<keyword evidence="2" id="KW-0418">Kinase</keyword>
<dbReference type="InterPro" id="IPR011009">
    <property type="entry name" value="Kinase-like_dom_sf"/>
</dbReference>
<dbReference type="InterPro" id="IPR051681">
    <property type="entry name" value="Ser/Thr_Kinases-Pseudokinases"/>
</dbReference>
<dbReference type="OrthoDB" id="4062651at2759"/>
<dbReference type="InterPro" id="IPR000719">
    <property type="entry name" value="Prot_kinase_dom"/>
</dbReference>
<reference evidence="2" key="1">
    <citation type="journal article" date="2020" name="Nat. Commun.">
        <title>Large-scale genome sequencing of mycorrhizal fungi provides insights into the early evolution of symbiotic traits.</title>
        <authorList>
            <person name="Miyauchi S."/>
            <person name="Kiss E."/>
            <person name="Kuo A."/>
            <person name="Drula E."/>
            <person name="Kohler A."/>
            <person name="Sanchez-Garcia M."/>
            <person name="Morin E."/>
            <person name="Andreopoulos B."/>
            <person name="Barry K.W."/>
            <person name="Bonito G."/>
            <person name="Buee M."/>
            <person name="Carver A."/>
            <person name="Chen C."/>
            <person name="Cichocki N."/>
            <person name="Clum A."/>
            <person name="Culley D."/>
            <person name="Crous P.W."/>
            <person name="Fauchery L."/>
            <person name="Girlanda M."/>
            <person name="Hayes R.D."/>
            <person name="Keri Z."/>
            <person name="LaButti K."/>
            <person name="Lipzen A."/>
            <person name="Lombard V."/>
            <person name="Magnuson J."/>
            <person name="Maillard F."/>
            <person name="Murat C."/>
            <person name="Nolan M."/>
            <person name="Ohm R.A."/>
            <person name="Pangilinan J."/>
            <person name="Pereira M.F."/>
            <person name="Perotto S."/>
            <person name="Peter M."/>
            <person name="Pfister S."/>
            <person name="Riley R."/>
            <person name="Sitrit Y."/>
            <person name="Stielow J.B."/>
            <person name="Szollosi G."/>
            <person name="Zifcakova L."/>
            <person name="Stursova M."/>
            <person name="Spatafora J.W."/>
            <person name="Tedersoo L."/>
            <person name="Vaario L.M."/>
            <person name="Yamada A."/>
            <person name="Yan M."/>
            <person name="Wang P."/>
            <person name="Xu J."/>
            <person name="Bruns T."/>
            <person name="Baldrian P."/>
            <person name="Vilgalys R."/>
            <person name="Dunand C."/>
            <person name="Henrissat B."/>
            <person name="Grigoriev I.V."/>
            <person name="Hibbett D."/>
            <person name="Nagy L.G."/>
            <person name="Martin F.M."/>
        </authorList>
    </citation>
    <scope>NUCLEOTIDE SEQUENCE</scope>
    <source>
        <strain evidence="2">UH-Tt-Lm1</strain>
    </source>
</reference>
<organism evidence="2 3">
    <name type="scientific">Thelephora terrestris</name>
    <dbReference type="NCBI Taxonomy" id="56493"/>
    <lineage>
        <taxon>Eukaryota</taxon>
        <taxon>Fungi</taxon>
        <taxon>Dikarya</taxon>
        <taxon>Basidiomycota</taxon>
        <taxon>Agaricomycotina</taxon>
        <taxon>Agaricomycetes</taxon>
        <taxon>Thelephorales</taxon>
        <taxon>Thelephoraceae</taxon>
        <taxon>Thelephora</taxon>
    </lineage>
</organism>
<dbReference type="PANTHER" id="PTHR44329">
    <property type="entry name" value="SERINE/THREONINE-PROTEIN KINASE TNNI3K-RELATED"/>
    <property type="match status" value="1"/>
</dbReference>
<name>A0A9P6HKQ0_9AGAM</name>
<keyword evidence="2" id="KW-0808">Transferase</keyword>
<comment type="caution">
    <text evidence="2">The sequence shown here is derived from an EMBL/GenBank/DDBJ whole genome shotgun (WGS) entry which is preliminary data.</text>
</comment>
<dbReference type="PROSITE" id="PS50011">
    <property type="entry name" value="PROTEIN_KINASE_DOM"/>
    <property type="match status" value="1"/>
</dbReference>
<dbReference type="GO" id="GO:0004674">
    <property type="term" value="F:protein serine/threonine kinase activity"/>
    <property type="evidence" value="ECO:0007669"/>
    <property type="project" value="TreeGrafter"/>
</dbReference>
<dbReference type="PROSITE" id="PS00108">
    <property type="entry name" value="PROTEIN_KINASE_ST"/>
    <property type="match status" value="1"/>
</dbReference>
<dbReference type="EMBL" id="WIUZ02000003">
    <property type="protein sequence ID" value="KAF9789407.1"/>
    <property type="molecule type" value="Genomic_DNA"/>
</dbReference>
<gene>
    <name evidence="2" type="ORF">BJ322DRAFT_533114</name>
</gene>
<feature type="domain" description="Protein kinase" evidence="1">
    <location>
        <begin position="31"/>
        <end position="300"/>
    </location>
</feature>
<accession>A0A9P6HKQ0</accession>
<protein>
    <submittedName>
        <fullName evidence="2">Kinase-like domain-containing protein</fullName>
    </submittedName>
</protein>
<dbReference type="SUPFAM" id="SSF56112">
    <property type="entry name" value="Protein kinase-like (PK-like)"/>
    <property type="match status" value="1"/>
</dbReference>
<sequence length="322" mass="36054">MQRRCLRALRKTCGLYGILPDSYTVTYPLSKPNQRPFTRGGFCDIWKLTDETNEKAYAVKSLRVYEKDDPIEKIRKRYCKEVIVCKRVKHENVLTIEGVASNIFEFCMVSEWMKRGNILDHVKADPTANRLELLIGVARGLDYLHRNEIVHGDLKSANILIDEGGSPRLSDFGLCSITKNIETVNASTPNSGVTYRYCAPELLETGEVAKVKNTKATNKSDVYSYSMVVVELVTGSVPFPDSTDYNIIHMVTKGKRPPKPPRFDAPGTSKAVWEVAKKCWHGTADKRPEAVQVLQCLNGIKNGGERTHGECSILGSEKLTNL</sequence>
<reference evidence="2" key="2">
    <citation type="submission" date="2020-11" db="EMBL/GenBank/DDBJ databases">
        <authorList>
            <consortium name="DOE Joint Genome Institute"/>
            <person name="Kuo A."/>
            <person name="Miyauchi S."/>
            <person name="Kiss E."/>
            <person name="Drula E."/>
            <person name="Kohler A."/>
            <person name="Sanchez-Garcia M."/>
            <person name="Andreopoulos B."/>
            <person name="Barry K.W."/>
            <person name="Bonito G."/>
            <person name="Buee M."/>
            <person name="Carver A."/>
            <person name="Chen C."/>
            <person name="Cichocki N."/>
            <person name="Clum A."/>
            <person name="Culley D."/>
            <person name="Crous P.W."/>
            <person name="Fauchery L."/>
            <person name="Girlanda M."/>
            <person name="Hayes R."/>
            <person name="Keri Z."/>
            <person name="Labutti K."/>
            <person name="Lipzen A."/>
            <person name="Lombard V."/>
            <person name="Magnuson J."/>
            <person name="Maillard F."/>
            <person name="Morin E."/>
            <person name="Murat C."/>
            <person name="Nolan M."/>
            <person name="Ohm R."/>
            <person name="Pangilinan J."/>
            <person name="Pereira M."/>
            <person name="Perotto S."/>
            <person name="Peter M."/>
            <person name="Riley R."/>
            <person name="Sitrit Y."/>
            <person name="Stielow B."/>
            <person name="Szollosi G."/>
            <person name="Zifcakova L."/>
            <person name="Stursova M."/>
            <person name="Spatafora J.W."/>
            <person name="Tedersoo L."/>
            <person name="Vaario L.-M."/>
            <person name="Yamada A."/>
            <person name="Yan M."/>
            <person name="Wang P."/>
            <person name="Xu J."/>
            <person name="Bruns T."/>
            <person name="Baldrian P."/>
            <person name="Vilgalys R."/>
            <person name="Henrissat B."/>
            <person name="Grigoriev I.V."/>
            <person name="Hibbett D."/>
            <person name="Nagy L.G."/>
            <person name="Martin F.M."/>
        </authorList>
    </citation>
    <scope>NUCLEOTIDE SEQUENCE</scope>
    <source>
        <strain evidence="2">UH-Tt-Lm1</strain>
    </source>
</reference>
<dbReference type="Proteomes" id="UP000736335">
    <property type="component" value="Unassembled WGS sequence"/>
</dbReference>
<dbReference type="AlphaFoldDB" id="A0A9P6HKQ0"/>
<evidence type="ECO:0000259" key="1">
    <source>
        <dbReference type="PROSITE" id="PS50011"/>
    </source>
</evidence>
<evidence type="ECO:0000313" key="2">
    <source>
        <dbReference type="EMBL" id="KAF9789407.1"/>
    </source>
</evidence>
<keyword evidence="3" id="KW-1185">Reference proteome</keyword>
<dbReference type="InterPro" id="IPR008271">
    <property type="entry name" value="Ser/Thr_kinase_AS"/>
</dbReference>
<dbReference type="Gene3D" id="1.10.510.10">
    <property type="entry name" value="Transferase(Phosphotransferase) domain 1"/>
    <property type="match status" value="1"/>
</dbReference>
<dbReference type="InterPro" id="IPR001245">
    <property type="entry name" value="Ser-Thr/Tyr_kinase_cat_dom"/>
</dbReference>
<dbReference type="GO" id="GO:0005524">
    <property type="term" value="F:ATP binding"/>
    <property type="evidence" value="ECO:0007669"/>
    <property type="project" value="InterPro"/>
</dbReference>
<dbReference type="SMART" id="SM00220">
    <property type="entry name" value="S_TKc"/>
    <property type="match status" value="1"/>
</dbReference>
<dbReference type="Pfam" id="PF07714">
    <property type="entry name" value="PK_Tyr_Ser-Thr"/>
    <property type="match status" value="1"/>
</dbReference>
<evidence type="ECO:0000313" key="3">
    <source>
        <dbReference type="Proteomes" id="UP000736335"/>
    </source>
</evidence>
<proteinExistence type="predicted"/>